<evidence type="ECO:0000313" key="1">
    <source>
        <dbReference type="EMBL" id="KKT49676.1"/>
    </source>
</evidence>
<accession>A0A0G1HRA6</accession>
<comment type="caution">
    <text evidence="1">The sequence shown here is derived from an EMBL/GenBank/DDBJ whole genome shotgun (WGS) entry which is preliminary data.</text>
</comment>
<gene>
    <name evidence="1" type="ORF">UW41_C0003G0043</name>
</gene>
<name>A0A0G1HRA6_9BACT</name>
<dbReference type="Proteomes" id="UP000034172">
    <property type="component" value="Unassembled WGS sequence"/>
</dbReference>
<evidence type="ECO:0000313" key="2">
    <source>
        <dbReference type="Proteomes" id="UP000034172"/>
    </source>
</evidence>
<dbReference type="EMBL" id="LCIE01000003">
    <property type="protein sequence ID" value="KKT49676.1"/>
    <property type="molecule type" value="Genomic_DNA"/>
</dbReference>
<dbReference type="STRING" id="1618392.UW41_C0003G0043"/>
<protein>
    <submittedName>
        <fullName evidence="1">Uncharacterized protein</fullName>
    </submittedName>
</protein>
<dbReference type="AlphaFoldDB" id="A0A0G1HRA6"/>
<reference evidence="1 2" key="1">
    <citation type="journal article" date="2015" name="Nature">
        <title>rRNA introns, odd ribosomes, and small enigmatic genomes across a large radiation of phyla.</title>
        <authorList>
            <person name="Brown C.T."/>
            <person name="Hug L.A."/>
            <person name="Thomas B.C."/>
            <person name="Sharon I."/>
            <person name="Castelle C.J."/>
            <person name="Singh A."/>
            <person name="Wilkins M.J."/>
            <person name="Williams K.H."/>
            <person name="Banfield J.F."/>
        </authorList>
    </citation>
    <scope>NUCLEOTIDE SEQUENCE [LARGE SCALE GENOMIC DNA]</scope>
</reference>
<proteinExistence type="predicted"/>
<organism evidence="1 2">
    <name type="scientific">Candidatus Collierbacteria bacterium GW2011_GWC2_44_18</name>
    <dbReference type="NCBI Taxonomy" id="1618392"/>
    <lineage>
        <taxon>Bacteria</taxon>
        <taxon>Candidatus Collieribacteriota</taxon>
    </lineage>
</organism>
<sequence>MSKTIEISFDPEEIDDYLGFHGSVRIVNSEYAKHVFLCAISDFLKKRISVEVLSGVANRIYYADNYSFYLHFDSGLGQLLDDISEMEYHLAIKDTDTTDKFLLEVKKYFEENKHLLDNDYYHKHDIYKKTESE</sequence>